<dbReference type="Proteomes" id="UP000663834">
    <property type="component" value="Unassembled WGS sequence"/>
</dbReference>
<dbReference type="EMBL" id="CAJOBG010000983">
    <property type="protein sequence ID" value="CAF3880485.1"/>
    <property type="molecule type" value="Genomic_DNA"/>
</dbReference>
<evidence type="ECO:0000313" key="12">
    <source>
        <dbReference type="Proteomes" id="UP000663834"/>
    </source>
</evidence>
<reference evidence="3" key="1">
    <citation type="submission" date="2021-02" db="EMBL/GenBank/DDBJ databases">
        <authorList>
            <person name="Nowell W R."/>
        </authorList>
    </citation>
    <scope>NUCLEOTIDE SEQUENCE</scope>
</reference>
<evidence type="ECO:0000313" key="4">
    <source>
        <dbReference type="EMBL" id="CAF1918221.1"/>
    </source>
</evidence>
<evidence type="ECO:0000313" key="8">
    <source>
        <dbReference type="EMBL" id="CAF3880485.1"/>
    </source>
</evidence>
<dbReference type="EMBL" id="CAJNOV010000140">
    <property type="protein sequence ID" value="CAF1000012.1"/>
    <property type="molecule type" value="Genomic_DNA"/>
</dbReference>
<dbReference type="Proteomes" id="UP000663856">
    <property type="component" value="Unassembled WGS sequence"/>
</dbReference>
<evidence type="ECO:0000313" key="7">
    <source>
        <dbReference type="EMBL" id="CAF3816491.1"/>
    </source>
</evidence>
<dbReference type="EMBL" id="CAJOBJ010005199">
    <property type="protein sequence ID" value="CAF4024025.1"/>
    <property type="molecule type" value="Genomic_DNA"/>
</dbReference>
<dbReference type="EMBL" id="CAJNOW010000050">
    <property type="protein sequence ID" value="CAF1219262.1"/>
    <property type="molecule type" value="Genomic_DNA"/>
</dbReference>
<accession>A0A814XR29</accession>
<evidence type="ECO:0000313" key="3">
    <source>
        <dbReference type="EMBL" id="CAF1219262.1"/>
    </source>
</evidence>
<dbReference type="Proteomes" id="UP000663824">
    <property type="component" value="Unassembled WGS sequence"/>
</dbReference>
<dbReference type="Proteomes" id="UP000681720">
    <property type="component" value="Unassembled WGS sequence"/>
</dbReference>
<feature type="compositionally biased region" description="Polar residues" evidence="1">
    <location>
        <begin position="113"/>
        <end position="124"/>
    </location>
</feature>
<keyword evidence="13" id="KW-1185">Reference proteome</keyword>
<proteinExistence type="predicted"/>
<evidence type="ECO:0000313" key="2">
    <source>
        <dbReference type="EMBL" id="CAF1000012.1"/>
    </source>
</evidence>
<dbReference type="Proteomes" id="UP000676336">
    <property type="component" value="Unassembled WGS sequence"/>
</dbReference>
<evidence type="ECO:0000313" key="6">
    <source>
        <dbReference type="EMBL" id="CAF2093301.1"/>
    </source>
</evidence>
<comment type="caution">
    <text evidence="3">The sequence shown here is derived from an EMBL/GenBank/DDBJ whole genome shotgun (WGS) entry which is preliminary data.</text>
</comment>
<protein>
    <submittedName>
        <fullName evidence="3">Uncharacterized protein</fullName>
    </submittedName>
</protein>
<sequence>MPTIKAISDMNTPEEPTMNSGINVNKQQPIDKLQAKLAQDQLQRKQGKDYGRILRECNKPPQWYQPSPTTRSIYYYAPHYQKFLQQHSTSSVNTPSITPRTRTSHRSPSRSTKYNLNLHNPSNNHRQKPIVSSRLQPVITLPPITTYRKNK</sequence>
<evidence type="ECO:0000256" key="1">
    <source>
        <dbReference type="SAM" id="MobiDB-lite"/>
    </source>
</evidence>
<dbReference type="EMBL" id="CAJNRE010000095">
    <property type="protein sequence ID" value="CAF1918221.1"/>
    <property type="molecule type" value="Genomic_DNA"/>
</dbReference>
<dbReference type="EMBL" id="CAJOBH010000774">
    <property type="protein sequence ID" value="CAF3816491.1"/>
    <property type="molecule type" value="Genomic_DNA"/>
</dbReference>
<evidence type="ECO:0000313" key="5">
    <source>
        <dbReference type="EMBL" id="CAF1992647.1"/>
    </source>
</evidence>
<evidence type="ECO:0000313" key="9">
    <source>
        <dbReference type="EMBL" id="CAF4001516.1"/>
    </source>
</evidence>
<dbReference type="Proteomes" id="UP000681967">
    <property type="component" value="Unassembled WGS sequence"/>
</dbReference>
<evidence type="ECO:0000313" key="13">
    <source>
        <dbReference type="Proteomes" id="UP000663866"/>
    </source>
</evidence>
<name>A0A814XR29_9BILA</name>
<dbReference type="Proteomes" id="UP000663866">
    <property type="component" value="Unassembled WGS sequence"/>
</dbReference>
<dbReference type="Proteomes" id="UP000663855">
    <property type="component" value="Unassembled WGS sequence"/>
</dbReference>
<dbReference type="EMBL" id="CAJNRG010007307">
    <property type="protein sequence ID" value="CAF2093301.1"/>
    <property type="molecule type" value="Genomic_DNA"/>
</dbReference>
<feature type="region of interest" description="Disordered" evidence="1">
    <location>
        <begin position="1"/>
        <end position="24"/>
    </location>
</feature>
<evidence type="ECO:0000313" key="10">
    <source>
        <dbReference type="EMBL" id="CAF4024025.1"/>
    </source>
</evidence>
<dbReference type="OrthoDB" id="10011648at2759"/>
<gene>
    <name evidence="7" type="ORF">BYL167_LOCUS3844</name>
    <name evidence="2" type="ORF">CJN711_LOCUS2302</name>
    <name evidence="10" type="ORF">GIL414_LOCUS13036</name>
    <name evidence="3" type="ORF">KQP761_LOCUS722</name>
    <name evidence="4" type="ORF">MBJ925_LOCUS1502</name>
    <name evidence="8" type="ORF">OVN521_LOCUS8434</name>
    <name evidence="9" type="ORF">SMN809_LOCUS11959</name>
    <name evidence="11" type="ORF">UXM345_LOCUS19793</name>
    <name evidence="5" type="ORF">WKI299_LOCUS4352</name>
    <name evidence="6" type="ORF">XDN619_LOCUS17138</name>
</gene>
<dbReference type="Proteomes" id="UP000663887">
    <property type="component" value="Unassembled WGS sequence"/>
</dbReference>
<dbReference type="AlphaFoldDB" id="A0A814XR29"/>
<dbReference type="Proteomes" id="UP000663842">
    <property type="component" value="Unassembled WGS sequence"/>
</dbReference>
<evidence type="ECO:0000313" key="11">
    <source>
        <dbReference type="EMBL" id="CAF4060345.1"/>
    </source>
</evidence>
<dbReference type="EMBL" id="CAJOBI010004429">
    <property type="protein sequence ID" value="CAF4001516.1"/>
    <property type="molecule type" value="Genomic_DNA"/>
</dbReference>
<organism evidence="3 12">
    <name type="scientific">Rotaria magnacalcarata</name>
    <dbReference type="NCBI Taxonomy" id="392030"/>
    <lineage>
        <taxon>Eukaryota</taxon>
        <taxon>Metazoa</taxon>
        <taxon>Spiralia</taxon>
        <taxon>Gnathifera</taxon>
        <taxon>Rotifera</taxon>
        <taxon>Eurotatoria</taxon>
        <taxon>Bdelloidea</taxon>
        <taxon>Philodinida</taxon>
        <taxon>Philodinidae</taxon>
        <taxon>Rotaria</taxon>
    </lineage>
</organism>
<dbReference type="EMBL" id="CAJOBF010002865">
    <property type="protein sequence ID" value="CAF4060345.1"/>
    <property type="molecule type" value="Genomic_DNA"/>
</dbReference>
<feature type="region of interest" description="Disordered" evidence="1">
    <location>
        <begin position="86"/>
        <end position="132"/>
    </location>
</feature>
<dbReference type="EMBL" id="CAJNRF010001065">
    <property type="protein sequence ID" value="CAF1992647.1"/>
    <property type="molecule type" value="Genomic_DNA"/>
</dbReference>